<sequence length="72" mass="7919">MKGILAAVDGILLALLFITGFSLALAIVLWLVGILDVTIWAVAKTLLAVVINVVLIFLVEELMNKLNRDKEW</sequence>
<reference evidence="2" key="1">
    <citation type="journal article" date="2021" name="Proc. Natl. Acad. Sci. U.S.A.">
        <title>A Catalog of Tens of Thousands of Viruses from Human Metagenomes Reveals Hidden Associations with Chronic Diseases.</title>
        <authorList>
            <person name="Tisza M.J."/>
            <person name="Buck C.B."/>
        </authorList>
    </citation>
    <scope>NUCLEOTIDE SEQUENCE</scope>
    <source>
        <strain evidence="2">Ctf5T2</strain>
    </source>
</reference>
<keyword evidence="1" id="KW-1133">Transmembrane helix</keyword>
<keyword evidence="1" id="KW-0812">Transmembrane</keyword>
<feature type="transmembrane region" description="Helical" evidence="1">
    <location>
        <begin position="12"/>
        <end position="32"/>
    </location>
</feature>
<organism evidence="2">
    <name type="scientific">Podoviridae sp. ctf5T2</name>
    <dbReference type="NCBI Taxonomy" id="2827743"/>
    <lineage>
        <taxon>Viruses</taxon>
        <taxon>Duplodnaviria</taxon>
        <taxon>Heunggongvirae</taxon>
        <taxon>Uroviricota</taxon>
        <taxon>Caudoviricetes</taxon>
    </lineage>
</organism>
<evidence type="ECO:0000256" key="1">
    <source>
        <dbReference type="SAM" id="Phobius"/>
    </source>
</evidence>
<keyword evidence="1" id="KW-0472">Membrane</keyword>
<name>A0A8S5SLH9_9CAUD</name>
<accession>A0A8S5SLH9</accession>
<evidence type="ECO:0000313" key="2">
    <source>
        <dbReference type="EMBL" id="DAF51865.1"/>
    </source>
</evidence>
<protein>
    <submittedName>
        <fullName evidence="2">Uncharacterized protein</fullName>
    </submittedName>
</protein>
<dbReference type="EMBL" id="BK032623">
    <property type="protein sequence ID" value="DAF51865.1"/>
    <property type="molecule type" value="Genomic_DNA"/>
</dbReference>
<proteinExistence type="predicted"/>
<feature type="transmembrane region" description="Helical" evidence="1">
    <location>
        <begin position="38"/>
        <end position="59"/>
    </location>
</feature>